<keyword evidence="2" id="KW-0812">Transmembrane</keyword>
<evidence type="ECO:0000259" key="3">
    <source>
        <dbReference type="Pfam" id="PF25231"/>
    </source>
</evidence>
<organism evidence="4 5">
    <name type="scientific">Streptomyces ramulosus</name>
    <dbReference type="NCBI Taxonomy" id="47762"/>
    <lineage>
        <taxon>Bacteria</taxon>
        <taxon>Bacillati</taxon>
        <taxon>Actinomycetota</taxon>
        <taxon>Actinomycetes</taxon>
        <taxon>Kitasatosporales</taxon>
        <taxon>Streptomycetaceae</taxon>
        <taxon>Streptomyces</taxon>
    </lineage>
</organism>
<dbReference type="Proteomes" id="UP001596241">
    <property type="component" value="Unassembled WGS sequence"/>
</dbReference>
<feature type="transmembrane region" description="Helical" evidence="2">
    <location>
        <begin position="126"/>
        <end position="149"/>
    </location>
</feature>
<feature type="compositionally biased region" description="Low complexity" evidence="1">
    <location>
        <begin position="63"/>
        <end position="72"/>
    </location>
</feature>
<feature type="domain" description="DUF7847" evidence="3">
    <location>
        <begin position="108"/>
        <end position="391"/>
    </location>
</feature>
<keyword evidence="2" id="KW-1133">Transmembrane helix</keyword>
<evidence type="ECO:0000313" key="4">
    <source>
        <dbReference type="EMBL" id="MFC5894693.1"/>
    </source>
</evidence>
<proteinExistence type="predicted"/>
<evidence type="ECO:0000313" key="5">
    <source>
        <dbReference type="Proteomes" id="UP001596241"/>
    </source>
</evidence>
<protein>
    <recommendedName>
        <fullName evidence="3">DUF7847 domain-containing protein</fullName>
    </recommendedName>
</protein>
<keyword evidence="5" id="KW-1185">Reference proteome</keyword>
<feature type="transmembrane region" description="Helical" evidence="2">
    <location>
        <begin position="227"/>
        <end position="254"/>
    </location>
</feature>
<feature type="region of interest" description="Disordered" evidence="1">
    <location>
        <begin position="1"/>
        <end position="91"/>
    </location>
</feature>
<dbReference type="RefSeq" id="WP_345085007.1">
    <property type="nucleotide sequence ID" value="NZ_BAAAWG010000007.1"/>
</dbReference>
<comment type="caution">
    <text evidence="4">The sequence shown here is derived from an EMBL/GenBank/DDBJ whole genome shotgun (WGS) entry which is preliminary data.</text>
</comment>
<dbReference type="EMBL" id="JBHSPW010000008">
    <property type="protein sequence ID" value="MFC5894693.1"/>
    <property type="molecule type" value="Genomic_DNA"/>
</dbReference>
<feature type="compositionally biased region" description="Gly residues" evidence="1">
    <location>
        <begin position="73"/>
        <end position="89"/>
    </location>
</feature>
<feature type="transmembrane region" description="Helical" evidence="2">
    <location>
        <begin position="260"/>
        <end position="281"/>
    </location>
</feature>
<gene>
    <name evidence="4" type="ORF">ACFP3M_17955</name>
</gene>
<keyword evidence="2" id="KW-0472">Membrane</keyword>
<reference evidence="5" key="1">
    <citation type="journal article" date="2019" name="Int. J. Syst. Evol. Microbiol.">
        <title>The Global Catalogue of Microorganisms (GCM) 10K type strain sequencing project: providing services to taxonomists for standard genome sequencing and annotation.</title>
        <authorList>
            <consortium name="The Broad Institute Genomics Platform"/>
            <consortium name="The Broad Institute Genome Sequencing Center for Infectious Disease"/>
            <person name="Wu L."/>
            <person name="Ma J."/>
        </authorList>
    </citation>
    <scope>NUCLEOTIDE SEQUENCE [LARGE SCALE GENOMIC DNA]</scope>
    <source>
        <strain evidence="5">CGMCC 1.15809</strain>
    </source>
</reference>
<dbReference type="PANTHER" id="PTHR33133:SF1">
    <property type="entry name" value="EXPRESSED PROTEIN-RELATED"/>
    <property type="match status" value="1"/>
</dbReference>
<feature type="transmembrane region" description="Helical" evidence="2">
    <location>
        <begin position="311"/>
        <end position="344"/>
    </location>
</feature>
<feature type="compositionally biased region" description="Low complexity" evidence="1">
    <location>
        <begin position="1"/>
        <end position="15"/>
    </location>
</feature>
<dbReference type="Pfam" id="PF25231">
    <property type="entry name" value="DUF7847"/>
    <property type="match status" value="1"/>
</dbReference>
<dbReference type="PANTHER" id="PTHR33133">
    <property type="entry name" value="OS08G0107100 PROTEIN-RELATED"/>
    <property type="match status" value="1"/>
</dbReference>
<evidence type="ECO:0000256" key="1">
    <source>
        <dbReference type="SAM" id="MobiDB-lite"/>
    </source>
</evidence>
<name>A0ABW1FJR9_9ACTN</name>
<feature type="transmembrane region" description="Helical" evidence="2">
    <location>
        <begin position="182"/>
        <end position="207"/>
    </location>
</feature>
<feature type="compositionally biased region" description="Basic and acidic residues" evidence="1">
    <location>
        <begin position="17"/>
        <end position="38"/>
    </location>
</feature>
<evidence type="ECO:0000256" key="2">
    <source>
        <dbReference type="SAM" id="Phobius"/>
    </source>
</evidence>
<feature type="transmembrane region" description="Helical" evidence="2">
    <location>
        <begin position="364"/>
        <end position="391"/>
    </location>
</feature>
<accession>A0ABW1FJR9</accession>
<sequence length="434" mass="45475">MNNSPGWASPGSAPSDEPDRGDRAPSDRTPAPDDHPGEEASPPPQWSKQQPPAGQWSPPAGVPGPRGRATAGHGAGGQVPGGPPWGGGWAPVPPAAKPGVIPLRPLRVGEILDGALSTLRVHWRTVVGISLVIAVVAQLAITLVTGLWFPDSGRTPVLRGESTEEIVKAFRDLEKSLLGSGITSLIGLLATIFVTGLLTMIVSRAVLGRPVTAGEAWRDARPQLPRLCGLLFLLTLLLTAVILVCTLPGGLVMALGSAPAGFALGTLGLLAGGALAVWLWVRFSLAPPALMLEKQGVLASMRRSAKLVRGSWWRILGIQLLMYVIVGVIEFVVQIPVTLIAFIIDGDGLLNWMSGPTEATGWTFLTLLGIGAVIGSALTFPLSAGVTALLYMDQRIRRESLDIELAHAAGLTDYDTPAPAGNIPNQSTNDEPKH</sequence>
<dbReference type="InterPro" id="IPR057169">
    <property type="entry name" value="DUF7847"/>
</dbReference>